<name>A0A0U5K0G7_LIMRT</name>
<evidence type="ECO:0000256" key="1">
    <source>
        <dbReference type="ARBA" id="ARBA00022741"/>
    </source>
</evidence>
<dbReference type="SUPFAM" id="SSF52540">
    <property type="entry name" value="P-loop containing nucleoside triphosphate hydrolases"/>
    <property type="match status" value="1"/>
</dbReference>
<evidence type="ECO:0000256" key="3">
    <source>
        <dbReference type="ARBA" id="ARBA00022806"/>
    </source>
</evidence>
<reference evidence="7" key="1">
    <citation type="submission" date="2015-10" db="EMBL/GenBank/DDBJ databases">
        <authorList>
            <person name="Crossman L.C."/>
        </authorList>
    </citation>
    <scope>NUCLEOTIDE SEQUENCE [LARGE SCALE GENOMIC DNA]</scope>
    <source>
        <strain evidence="7">20-2</strain>
    </source>
</reference>
<evidence type="ECO:0000259" key="5">
    <source>
        <dbReference type="PROSITE" id="PS51206"/>
    </source>
</evidence>
<sequence length="522" mass="60235">MKNRALATNNPASQGLKALFREHEKAKEKHSQNRTIKSNHDLLNLLKETGKNWRDEHKEVKKKNGQEVEIIHRVPARSIAYMLEKYLKTAVIGDSAKDVENAPLSFYDLDTGLYTNSERLLDSFILAIDDTTNSRARKDIREWLKIEAPTKSINKNINLIPVGNGIFDNENKKLLPFNPKYVFTSKVATKYVDNDIPEPTYNGWAFSKWIEELSNGDEDKTTLLWQMIASVIQNRRTSNVLFCLIDNGEGRTGKSTFEALLMNLVGKNNYTALKLEEFDHSFLLAQAYGASLIIGDDNDPKGYIDNGSTLKSIVTNELVLINPKGQRPFSAKFYCTIVQSMNGFPRFKDTSNGLYRRFRLIQFNHQYPDTPDGRKVKDEYVKDQRLLQWILKKALQVNIDTIINTQESQEAVNDLQLENDIVLSFANEVVPNLESKRVPITLLFALFRKYVDDNNSKNGMTRATFTRRIKPLMERNGWNYKKSRPLDFLSESDINQLKSTPYYDYNDFRKNDHQAQRCFIKE</sequence>
<dbReference type="InterPro" id="IPR014818">
    <property type="entry name" value="Phage/plasmid_primase_P4_C"/>
</dbReference>
<dbReference type="AlphaFoldDB" id="A0A0U5K0G7"/>
<dbReference type="SMART" id="SM00885">
    <property type="entry name" value="D5_N"/>
    <property type="match status" value="1"/>
</dbReference>
<keyword evidence="3" id="KW-0347">Helicase</keyword>
<dbReference type="Pfam" id="PF19263">
    <property type="entry name" value="DUF5906"/>
    <property type="match status" value="1"/>
</dbReference>
<dbReference type="PROSITE" id="PS51206">
    <property type="entry name" value="SF3_HELICASE_1"/>
    <property type="match status" value="1"/>
</dbReference>
<dbReference type="EMBL" id="LN887675">
    <property type="protein sequence ID" value="CUR42290.1"/>
    <property type="molecule type" value="Genomic_DNA"/>
</dbReference>
<dbReference type="GO" id="GO:0016787">
    <property type="term" value="F:hydrolase activity"/>
    <property type="evidence" value="ECO:0007669"/>
    <property type="project" value="UniProtKB-KW"/>
</dbReference>
<keyword evidence="1" id="KW-0547">Nucleotide-binding</keyword>
<organism evidence="6 7">
    <name type="scientific">Limosilactobacillus reuteri</name>
    <name type="common">Lactobacillus reuteri</name>
    <dbReference type="NCBI Taxonomy" id="1598"/>
    <lineage>
        <taxon>Bacteria</taxon>
        <taxon>Bacillati</taxon>
        <taxon>Bacillota</taxon>
        <taxon>Bacilli</taxon>
        <taxon>Lactobacillales</taxon>
        <taxon>Lactobacillaceae</taxon>
        <taxon>Limosilactobacillus</taxon>
    </lineage>
</organism>
<dbReference type="Gene3D" id="3.40.50.300">
    <property type="entry name" value="P-loop containing nucleotide triphosphate hydrolases"/>
    <property type="match status" value="1"/>
</dbReference>
<dbReference type="InterPro" id="IPR014015">
    <property type="entry name" value="Helicase_SF3_DNA-vir"/>
</dbReference>
<evidence type="ECO:0000256" key="4">
    <source>
        <dbReference type="ARBA" id="ARBA00022840"/>
    </source>
</evidence>
<dbReference type="InterPro" id="IPR051620">
    <property type="entry name" value="ORF904-like_C"/>
</dbReference>
<dbReference type="Proteomes" id="UP000235484">
    <property type="component" value="Unassembled WGS sequence"/>
</dbReference>
<feature type="domain" description="SF3 helicase" evidence="5">
    <location>
        <begin position="219"/>
        <end position="376"/>
    </location>
</feature>
<dbReference type="GO" id="GO:0005524">
    <property type="term" value="F:ATP binding"/>
    <property type="evidence" value="ECO:0007669"/>
    <property type="project" value="UniProtKB-KW"/>
</dbReference>
<evidence type="ECO:0000313" key="6">
    <source>
        <dbReference type="EMBL" id="CUR42290.1"/>
    </source>
</evidence>
<keyword evidence="4" id="KW-0067">ATP-binding</keyword>
<dbReference type="InterPro" id="IPR006500">
    <property type="entry name" value="Helicase_put_C_phage/plasmid"/>
</dbReference>
<dbReference type="Pfam" id="PF03288">
    <property type="entry name" value="Pox_D5"/>
    <property type="match status" value="1"/>
</dbReference>
<dbReference type="InterPro" id="IPR027417">
    <property type="entry name" value="P-loop_NTPase"/>
</dbReference>
<gene>
    <name evidence="6" type="ORF">LRLP16767_LR202_02014</name>
</gene>
<dbReference type="InterPro" id="IPR004968">
    <property type="entry name" value="DNA_primase/NTPase_C"/>
</dbReference>
<dbReference type="NCBIfam" id="TIGR01613">
    <property type="entry name" value="primase_Cterm"/>
    <property type="match status" value="1"/>
</dbReference>
<dbReference type="GO" id="GO:0004386">
    <property type="term" value="F:helicase activity"/>
    <property type="evidence" value="ECO:0007669"/>
    <property type="project" value="UniProtKB-KW"/>
</dbReference>
<dbReference type="PANTHER" id="PTHR35372:SF2">
    <property type="entry name" value="SF3 HELICASE DOMAIN-CONTAINING PROTEIN"/>
    <property type="match status" value="1"/>
</dbReference>
<evidence type="ECO:0000256" key="2">
    <source>
        <dbReference type="ARBA" id="ARBA00022801"/>
    </source>
</evidence>
<proteinExistence type="predicted"/>
<dbReference type="PANTHER" id="PTHR35372">
    <property type="entry name" value="ATP BINDING PROTEIN-RELATED"/>
    <property type="match status" value="1"/>
</dbReference>
<evidence type="ECO:0000313" key="7">
    <source>
        <dbReference type="Proteomes" id="UP000235484"/>
    </source>
</evidence>
<accession>A0A0U5K0G7</accession>
<protein>
    <recommendedName>
        <fullName evidence="5">SF3 helicase domain-containing protein</fullName>
    </recommendedName>
</protein>
<keyword evidence="2" id="KW-0378">Hydrolase</keyword>
<dbReference type="InterPro" id="IPR045455">
    <property type="entry name" value="NrS-1_pol-like_helicase"/>
</dbReference>
<dbReference type="Pfam" id="PF08706">
    <property type="entry name" value="D5_N"/>
    <property type="match status" value="1"/>
</dbReference>